<dbReference type="AlphaFoldDB" id="A0A5C5Z8X2"/>
<protein>
    <recommendedName>
        <fullName evidence="4">DUF5362 domain-containing protein</fullName>
    </recommendedName>
</protein>
<evidence type="ECO:0008006" key="4">
    <source>
        <dbReference type="Google" id="ProtNLM"/>
    </source>
</evidence>
<dbReference type="RefSeq" id="WP_146401127.1">
    <property type="nucleotide sequence ID" value="NZ_SJPJ01000001.1"/>
</dbReference>
<dbReference type="Proteomes" id="UP000315010">
    <property type="component" value="Unassembled WGS sequence"/>
</dbReference>
<evidence type="ECO:0000313" key="2">
    <source>
        <dbReference type="EMBL" id="TWT83762.1"/>
    </source>
</evidence>
<evidence type="ECO:0000256" key="1">
    <source>
        <dbReference type="SAM" id="Phobius"/>
    </source>
</evidence>
<proteinExistence type="predicted"/>
<sequence length="155" mass="16840">MEPENPPQAFNPYQPNDAENVSGVPTGNFSTSVKELSRWQYFFAVLLIIGLVLMIGIFVVSMLIESNNDVTAAISGMVCMGSFGLILYGLPALLLWRAATSAKELANGNTQIQLENFASTQVKFWRVLGIIALIVMAFYAIAVVVVVAGFTFLDV</sequence>
<feature type="transmembrane region" description="Helical" evidence="1">
    <location>
        <begin position="70"/>
        <end position="96"/>
    </location>
</feature>
<feature type="transmembrane region" description="Helical" evidence="1">
    <location>
        <begin position="127"/>
        <end position="153"/>
    </location>
</feature>
<reference evidence="2 3" key="1">
    <citation type="submission" date="2019-02" db="EMBL/GenBank/DDBJ databases">
        <title>Deep-cultivation of Planctomycetes and their phenomic and genomic characterization uncovers novel biology.</title>
        <authorList>
            <person name="Wiegand S."/>
            <person name="Jogler M."/>
            <person name="Boedeker C."/>
            <person name="Pinto D."/>
            <person name="Vollmers J."/>
            <person name="Rivas-Marin E."/>
            <person name="Kohn T."/>
            <person name="Peeters S.H."/>
            <person name="Heuer A."/>
            <person name="Rast P."/>
            <person name="Oberbeckmann S."/>
            <person name="Bunk B."/>
            <person name="Jeske O."/>
            <person name="Meyerdierks A."/>
            <person name="Storesund J.E."/>
            <person name="Kallscheuer N."/>
            <person name="Luecker S."/>
            <person name="Lage O.M."/>
            <person name="Pohl T."/>
            <person name="Merkel B.J."/>
            <person name="Hornburger P."/>
            <person name="Mueller R.-W."/>
            <person name="Bruemmer F."/>
            <person name="Labrenz M."/>
            <person name="Spormann A.M."/>
            <person name="Op Den Camp H."/>
            <person name="Overmann J."/>
            <person name="Amann R."/>
            <person name="Jetten M.S.M."/>
            <person name="Mascher T."/>
            <person name="Medema M.H."/>
            <person name="Devos D.P."/>
            <person name="Kaster A.-K."/>
            <person name="Ovreas L."/>
            <person name="Rohde M."/>
            <person name="Galperin M.Y."/>
            <person name="Jogler C."/>
        </authorList>
    </citation>
    <scope>NUCLEOTIDE SEQUENCE [LARGE SCALE GENOMIC DNA]</scope>
    <source>
        <strain evidence="2 3">CA13</strain>
    </source>
</reference>
<feature type="transmembrane region" description="Helical" evidence="1">
    <location>
        <begin position="41"/>
        <end position="64"/>
    </location>
</feature>
<keyword evidence="1" id="KW-0472">Membrane</keyword>
<keyword evidence="1" id="KW-1133">Transmembrane helix</keyword>
<dbReference type="EMBL" id="SJPJ01000001">
    <property type="protein sequence ID" value="TWT83762.1"/>
    <property type="molecule type" value="Genomic_DNA"/>
</dbReference>
<accession>A0A5C5Z8X2</accession>
<organism evidence="2 3">
    <name type="scientific">Novipirellula herctigrandis</name>
    <dbReference type="NCBI Taxonomy" id="2527986"/>
    <lineage>
        <taxon>Bacteria</taxon>
        <taxon>Pseudomonadati</taxon>
        <taxon>Planctomycetota</taxon>
        <taxon>Planctomycetia</taxon>
        <taxon>Pirellulales</taxon>
        <taxon>Pirellulaceae</taxon>
        <taxon>Novipirellula</taxon>
    </lineage>
</organism>
<name>A0A5C5Z8X2_9BACT</name>
<comment type="caution">
    <text evidence="2">The sequence shown here is derived from an EMBL/GenBank/DDBJ whole genome shotgun (WGS) entry which is preliminary data.</text>
</comment>
<keyword evidence="3" id="KW-1185">Reference proteome</keyword>
<evidence type="ECO:0000313" key="3">
    <source>
        <dbReference type="Proteomes" id="UP000315010"/>
    </source>
</evidence>
<keyword evidence="1" id="KW-0812">Transmembrane</keyword>
<gene>
    <name evidence="2" type="ORF">CA13_52330</name>
</gene>